<accession>A0A964DY03</accession>
<dbReference type="SUPFAM" id="SSF100939">
    <property type="entry name" value="SPOC domain-like"/>
    <property type="match status" value="1"/>
</dbReference>
<evidence type="ECO:0000256" key="1">
    <source>
        <dbReference type="ARBA" id="ARBA00023125"/>
    </source>
</evidence>
<gene>
    <name evidence="2" type="primary">ku</name>
    <name evidence="5" type="ORF">ASILVAE211_04445</name>
</gene>
<organism evidence="5 6">
    <name type="scientific">Acidisoma silvae</name>
    <dbReference type="NCBI Taxonomy" id="2802396"/>
    <lineage>
        <taxon>Bacteria</taxon>
        <taxon>Pseudomonadati</taxon>
        <taxon>Pseudomonadota</taxon>
        <taxon>Alphaproteobacteria</taxon>
        <taxon>Acetobacterales</taxon>
        <taxon>Acidocellaceae</taxon>
        <taxon>Acidisoma</taxon>
    </lineage>
</organism>
<dbReference type="PANTHER" id="PTHR41251">
    <property type="entry name" value="NON-HOMOLOGOUS END JOINING PROTEIN KU"/>
    <property type="match status" value="1"/>
</dbReference>
<dbReference type="Proteomes" id="UP000708298">
    <property type="component" value="Unassembled WGS sequence"/>
</dbReference>
<dbReference type="Gene3D" id="2.40.290.10">
    <property type="match status" value="1"/>
</dbReference>
<sequence length="313" mass="34279">MARIAPRRKKTHSDPPAAAGRPIWSGSLRLALVTVQVQLFSAIKTGARLSFHQIDQTSGKRIRYEKVAPGVGVVDAKRIAKGYEISKGHYILLSDEELDSVKIEARRTIDLVQFVDHCEIDPIYFDKPYYVLPDGDLAAEGYTVLRDALRRSGKMGLGQFVMRGHEYIAALKPCGDGLMLETLRFADEVRAAAPLFADIGEDKSDPELLDLAQELIKRKSGKFNIDTFHDHYTESLRDLIESKAKTGKPIAVDEAEPDKQSSNVIDLVGALKRSLAEKTAAAAPANDPAPKAPASKARAKTAAKPKPARRRAG</sequence>
<feature type="compositionally biased region" description="Low complexity" evidence="3">
    <location>
        <begin position="277"/>
        <end position="296"/>
    </location>
</feature>
<feature type="compositionally biased region" description="Basic residues" evidence="3">
    <location>
        <begin position="297"/>
        <end position="313"/>
    </location>
</feature>
<dbReference type="GO" id="GO:0006303">
    <property type="term" value="P:double-strand break repair via nonhomologous end joining"/>
    <property type="evidence" value="ECO:0007669"/>
    <property type="project" value="UniProtKB-UniRule"/>
</dbReference>
<evidence type="ECO:0000256" key="3">
    <source>
        <dbReference type="SAM" id="MobiDB-lite"/>
    </source>
</evidence>
<comment type="caution">
    <text evidence="5">The sequence shown here is derived from an EMBL/GenBank/DDBJ whole genome shotgun (WGS) entry which is preliminary data.</text>
</comment>
<feature type="compositionally biased region" description="Basic residues" evidence="3">
    <location>
        <begin position="1"/>
        <end position="11"/>
    </location>
</feature>
<dbReference type="PANTHER" id="PTHR41251:SF1">
    <property type="entry name" value="NON-HOMOLOGOUS END JOINING PROTEIN KU"/>
    <property type="match status" value="1"/>
</dbReference>
<dbReference type="PIRSF" id="PIRSF006493">
    <property type="entry name" value="Prok_Ku"/>
    <property type="match status" value="1"/>
</dbReference>
<comment type="function">
    <text evidence="2">With LigD forms a non-homologous end joining (NHEJ) DNA repair enzyme, which repairs dsDNA breaks with reduced fidelity. Binds linear dsDNA with 5'- and 3'- overhangs but not closed circular dsDNA nor ssDNA. Recruits and stimulates the ligase activity of LigD.</text>
</comment>
<feature type="region of interest" description="Disordered" evidence="3">
    <location>
        <begin position="1"/>
        <end position="20"/>
    </location>
</feature>
<comment type="similarity">
    <text evidence="2">Belongs to the prokaryotic Ku family.</text>
</comment>
<dbReference type="HAMAP" id="MF_01875">
    <property type="entry name" value="Prokaryotic_Ku"/>
    <property type="match status" value="1"/>
</dbReference>
<evidence type="ECO:0000313" key="5">
    <source>
        <dbReference type="EMBL" id="MCB8874424.1"/>
    </source>
</evidence>
<comment type="subunit">
    <text evidence="2">Homodimer. Interacts with LigD.</text>
</comment>
<dbReference type="GO" id="GO:0006310">
    <property type="term" value="P:DNA recombination"/>
    <property type="evidence" value="ECO:0007669"/>
    <property type="project" value="UniProtKB-KW"/>
</dbReference>
<keyword evidence="2" id="KW-0234">DNA repair</keyword>
<dbReference type="Pfam" id="PF02735">
    <property type="entry name" value="Ku"/>
    <property type="match status" value="1"/>
</dbReference>
<keyword evidence="1 2" id="KW-0238">DNA-binding</keyword>
<reference evidence="5" key="2">
    <citation type="submission" date="2021-01" db="EMBL/GenBank/DDBJ databases">
        <authorList>
            <person name="Mieszkin S."/>
            <person name="Pouder E."/>
            <person name="Alain K."/>
        </authorList>
    </citation>
    <scope>NUCLEOTIDE SEQUENCE</scope>
    <source>
        <strain evidence="5">HW T2.11</strain>
    </source>
</reference>
<reference evidence="5" key="1">
    <citation type="journal article" date="2021" name="Microorganisms">
        <title>Acidisoma silvae sp. nov. and Acidisomacellulosilytica sp. nov., Two Acidophilic Bacteria Isolated from Decaying Wood, Hydrolyzing Cellulose and Producing Poly-3-hydroxybutyrate.</title>
        <authorList>
            <person name="Mieszkin S."/>
            <person name="Pouder E."/>
            <person name="Uroz S."/>
            <person name="Simon-Colin C."/>
            <person name="Alain K."/>
        </authorList>
    </citation>
    <scope>NUCLEOTIDE SEQUENCE</scope>
    <source>
        <strain evidence="5">HW T2.11</strain>
    </source>
</reference>
<evidence type="ECO:0000259" key="4">
    <source>
        <dbReference type="SMART" id="SM00559"/>
    </source>
</evidence>
<keyword evidence="2" id="KW-0227">DNA damage</keyword>
<keyword evidence="2" id="KW-0233">DNA recombination</keyword>
<dbReference type="InterPro" id="IPR009187">
    <property type="entry name" value="Prok_Ku"/>
</dbReference>
<dbReference type="EMBL" id="JAESVB010000001">
    <property type="protein sequence ID" value="MCB8874424.1"/>
    <property type="molecule type" value="Genomic_DNA"/>
</dbReference>
<feature type="domain" description="Ku" evidence="4">
    <location>
        <begin position="71"/>
        <end position="201"/>
    </location>
</feature>
<evidence type="ECO:0000313" key="6">
    <source>
        <dbReference type="Proteomes" id="UP000708298"/>
    </source>
</evidence>
<keyword evidence="6" id="KW-1185">Reference proteome</keyword>
<proteinExistence type="inferred from homology"/>
<protein>
    <recommendedName>
        <fullName evidence="2">Non-homologous end joining protein Ku</fullName>
    </recommendedName>
</protein>
<dbReference type="NCBIfam" id="TIGR02772">
    <property type="entry name" value="Ku_bact"/>
    <property type="match status" value="1"/>
</dbReference>
<dbReference type="AlphaFoldDB" id="A0A964DY03"/>
<name>A0A964DY03_9PROT</name>
<feature type="region of interest" description="Disordered" evidence="3">
    <location>
        <begin position="277"/>
        <end position="313"/>
    </location>
</feature>
<dbReference type="SMART" id="SM00559">
    <property type="entry name" value="Ku78"/>
    <property type="match status" value="1"/>
</dbReference>
<dbReference type="RefSeq" id="WP_227320058.1">
    <property type="nucleotide sequence ID" value="NZ_JAESVB010000001.1"/>
</dbReference>
<dbReference type="CDD" id="cd00789">
    <property type="entry name" value="KU_like"/>
    <property type="match status" value="1"/>
</dbReference>
<dbReference type="GO" id="GO:0003690">
    <property type="term" value="F:double-stranded DNA binding"/>
    <property type="evidence" value="ECO:0007669"/>
    <property type="project" value="UniProtKB-UniRule"/>
</dbReference>
<evidence type="ECO:0000256" key="2">
    <source>
        <dbReference type="HAMAP-Rule" id="MF_01875"/>
    </source>
</evidence>
<dbReference type="InterPro" id="IPR016194">
    <property type="entry name" value="SPOC-like_C_dom_sf"/>
</dbReference>
<dbReference type="InterPro" id="IPR006164">
    <property type="entry name" value="DNA_bd_Ku70/Ku80"/>
</dbReference>